<dbReference type="PROSITE" id="PS51257">
    <property type="entry name" value="PROKAR_LIPOPROTEIN"/>
    <property type="match status" value="1"/>
</dbReference>
<comment type="caution">
    <text evidence="2">The sequence shown here is derived from an EMBL/GenBank/DDBJ whole genome shotgun (WGS) entry which is preliminary data.</text>
</comment>
<reference evidence="2 3" key="1">
    <citation type="submission" date="2018-08" db="EMBL/GenBank/DDBJ databases">
        <title>Recombination of ecologically and evolutionarily significant loci maintains genetic cohesion in the Pseudomonas syringae species complex.</title>
        <authorList>
            <person name="Dillon M."/>
            <person name="Thakur S."/>
            <person name="Almeida R.N.D."/>
            <person name="Weir B.S."/>
            <person name="Guttman D.S."/>
        </authorList>
    </citation>
    <scope>NUCLEOTIDE SEQUENCE [LARGE SCALE GENOMIC DNA]</scope>
    <source>
        <strain evidence="2 3">ICMP 14479</strain>
    </source>
</reference>
<name>A0A3M5W8U1_PSESX</name>
<evidence type="ECO:0000256" key="1">
    <source>
        <dbReference type="SAM" id="SignalP"/>
    </source>
</evidence>
<evidence type="ECO:0000313" key="2">
    <source>
        <dbReference type="EMBL" id="RMU66876.1"/>
    </source>
</evidence>
<gene>
    <name evidence="2" type="ORF">ALP29_03903</name>
</gene>
<feature type="chain" id="PRO_5018083788" description="Lipoprotein" evidence="1">
    <location>
        <begin position="27"/>
        <end position="186"/>
    </location>
</feature>
<sequence length="186" mass="20877">MKAMYFKFIILLALALLTGCTTIPYEKPQDQLNIQKDLSLKPEEIVTITQVNWCAYAYGEVTPCHPQEALGVQTRTKLILASYEKPHYKTMFEVQASDVMCAHLQTPVDTAPNLLLFAQDYAVQIWPVEPSFKPDIAKKKLIVETLLQPGKRTLVGTEKDYVRDTGRGRAGMTMTSIVNLVNPCSL</sequence>
<proteinExistence type="predicted"/>
<protein>
    <recommendedName>
        <fullName evidence="4">Lipoprotein</fullName>
    </recommendedName>
</protein>
<accession>A0A3M5W8U1</accession>
<dbReference type="AlphaFoldDB" id="A0A3M5W8U1"/>
<dbReference type="EMBL" id="RBUA01000042">
    <property type="protein sequence ID" value="RMU66876.1"/>
    <property type="molecule type" value="Genomic_DNA"/>
</dbReference>
<organism evidence="2 3">
    <name type="scientific">Pseudomonas syringae pv. avii</name>
    <dbReference type="NCBI Taxonomy" id="663959"/>
    <lineage>
        <taxon>Bacteria</taxon>
        <taxon>Pseudomonadati</taxon>
        <taxon>Pseudomonadota</taxon>
        <taxon>Gammaproteobacteria</taxon>
        <taxon>Pseudomonadales</taxon>
        <taxon>Pseudomonadaceae</taxon>
        <taxon>Pseudomonas</taxon>
        <taxon>Pseudomonas syringae</taxon>
    </lineage>
</organism>
<dbReference type="Proteomes" id="UP000280395">
    <property type="component" value="Unassembled WGS sequence"/>
</dbReference>
<keyword evidence="1" id="KW-0732">Signal</keyword>
<evidence type="ECO:0008006" key="4">
    <source>
        <dbReference type="Google" id="ProtNLM"/>
    </source>
</evidence>
<evidence type="ECO:0000313" key="3">
    <source>
        <dbReference type="Proteomes" id="UP000280395"/>
    </source>
</evidence>
<feature type="signal peptide" evidence="1">
    <location>
        <begin position="1"/>
        <end position="26"/>
    </location>
</feature>